<dbReference type="EnsemblPlants" id="Ma08_t19320.1">
    <property type="protein sequence ID" value="Ma08_p19320.1"/>
    <property type="gene ID" value="Ma08_g19320"/>
</dbReference>
<keyword evidence="1" id="KW-1133">Transmembrane helix</keyword>
<evidence type="ECO:0000256" key="1">
    <source>
        <dbReference type="SAM" id="Phobius"/>
    </source>
</evidence>
<dbReference type="Gramene" id="Ma08_t19320.1">
    <property type="protein sequence ID" value="Ma08_p19320.1"/>
    <property type="gene ID" value="Ma08_g19320"/>
</dbReference>
<evidence type="ECO:0000313" key="2">
    <source>
        <dbReference type="EMBL" id="CAG1832099.1"/>
    </source>
</evidence>
<proteinExistence type="predicted"/>
<evidence type="ECO:0000313" key="3">
    <source>
        <dbReference type="EnsemblPlants" id="Ma08_p19320.1"/>
    </source>
</evidence>
<dbReference type="AlphaFoldDB" id="A0A804K8D5"/>
<name>A0A804K8D5_MUSAM</name>
<keyword evidence="1" id="KW-0812">Transmembrane</keyword>
<accession>A0A804K8D5</accession>
<dbReference type="InParanoid" id="A0A804K8D5"/>
<sequence>IRKSLPVEGRICNFLFSTNVILHLIGCHVFLSLTFDCVVDSNRLLA</sequence>
<gene>
    <name evidence="2" type="ORF">GSMUA_80190.1</name>
</gene>
<evidence type="ECO:0000313" key="4">
    <source>
        <dbReference type="Proteomes" id="UP000012960"/>
    </source>
</evidence>
<keyword evidence="1" id="KW-0472">Membrane</keyword>
<reference evidence="3" key="2">
    <citation type="submission" date="2021-05" db="UniProtKB">
        <authorList>
            <consortium name="EnsemblPlants"/>
        </authorList>
    </citation>
    <scope>IDENTIFICATION</scope>
    <source>
        <strain evidence="3">subsp. malaccensis</strain>
    </source>
</reference>
<dbReference type="Proteomes" id="UP000012960">
    <property type="component" value="Unplaced"/>
</dbReference>
<dbReference type="EMBL" id="HG996472">
    <property type="protein sequence ID" value="CAG1832099.1"/>
    <property type="molecule type" value="Genomic_DNA"/>
</dbReference>
<reference evidence="2" key="1">
    <citation type="submission" date="2021-03" db="EMBL/GenBank/DDBJ databases">
        <authorList>
            <consortium name="Genoscope - CEA"/>
            <person name="William W."/>
        </authorList>
    </citation>
    <scope>NUCLEOTIDE SEQUENCE</scope>
    <source>
        <strain evidence="2">Doubled-haploid Pahang</strain>
    </source>
</reference>
<keyword evidence="4" id="KW-1185">Reference proteome</keyword>
<protein>
    <submittedName>
        <fullName evidence="2">(wild Malaysian banana) hypothetical protein</fullName>
    </submittedName>
</protein>
<feature type="transmembrane region" description="Helical" evidence="1">
    <location>
        <begin position="12"/>
        <end position="35"/>
    </location>
</feature>
<organism evidence="3 4">
    <name type="scientific">Musa acuminata subsp. malaccensis</name>
    <name type="common">Wild banana</name>
    <name type="synonym">Musa malaccensis</name>
    <dbReference type="NCBI Taxonomy" id="214687"/>
    <lineage>
        <taxon>Eukaryota</taxon>
        <taxon>Viridiplantae</taxon>
        <taxon>Streptophyta</taxon>
        <taxon>Embryophyta</taxon>
        <taxon>Tracheophyta</taxon>
        <taxon>Spermatophyta</taxon>
        <taxon>Magnoliopsida</taxon>
        <taxon>Liliopsida</taxon>
        <taxon>Zingiberales</taxon>
        <taxon>Musaceae</taxon>
        <taxon>Musa</taxon>
    </lineage>
</organism>